<feature type="region of interest" description="Disordered" evidence="6">
    <location>
        <begin position="405"/>
        <end position="496"/>
    </location>
</feature>
<evidence type="ECO:0000256" key="6">
    <source>
        <dbReference type="SAM" id="MobiDB-lite"/>
    </source>
</evidence>
<dbReference type="CDD" id="cd07653">
    <property type="entry name" value="F-BAR_CIP4-like"/>
    <property type="match status" value="1"/>
</dbReference>
<evidence type="ECO:0000256" key="5">
    <source>
        <dbReference type="SAM" id="Coils"/>
    </source>
</evidence>
<proteinExistence type="predicted"/>
<dbReference type="Proteomes" id="UP000694865">
    <property type="component" value="Unplaced"/>
</dbReference>
<dbReference type="Pfam" id="PF00611">
    <property type="entry name" value="FCH"/>
    <property type="match status" value="1"/>
</dbReference>
<organism evidence="9 10">
    <name type="scientific">Saccoglossus kowalevskii</name>
    <name type="common">Acorn worm</name>
    <dbReference type="NCBI Taxonomy" id="10224"/>
    <lineage>
        <taxon>Eukaryota</taxon>
        <taxon>Metazoa</taxon>
        <taxon>Hemichordata</taxon>
        <taxon>Enteropneusta</taxon>
        <taxon>Harrimaniidae</taxon>
        <taxon>Saccoglossus</taxon>
    </lineage>
</organism>
<accession>A0ABM0LVN1</accession>
<dbReference type="InterPro" id="IPR057870">
    <property type="entry name" value="HR1_TOCA"/>
</dbReference>
<evidence type="ECO:0000256" key="3">
    <source>
        <dbReference type="PROSITE-ProRule" id="PRU00192"/>
    </source>
</evidence>
<protein>
    <submittedName>
        <fullName evidence="10">Formin-binding protein 1 homolog</fullName>
    </submittedName>
</protein>
<feature type="compositionally biased region" description="Polar residues" evidence="6">
    <location>
        <begin position="409"/>
        <end position="426"/>
    </location>
</feature>
<dbReference type="InterPro" id="IPR036028">
    <property type="entry name" value="SH3-like_dom_sf"/>
</dbReference>
<gene>
    <name evidence="10" type="primary">LOC102804110</name>
</gene>
<evidence type="ECO:0000313" key="10">
    <source>
        <dbReference type="RefSeq" id="XP_006811822.1"/>
    </source>
</evidence>
<keyword evidence="2 4" id="KW-0175">Coiled coil</keyword>
<dbReference type="PROSITE" id="PS51741">
    <property type="entry name" value="F_BAR"/>
    <property type="match status" value="1"/>
</dbReference>
<dbReference type="SUPFAM" id="SSF103657">
    <property type="entry name" value="BAR/IMD domain-like"/>
    <property type="match status" value="1"/>
</dbReference>
<feature type="compositionally biased region" description="Polar residues" evidence="6">
    <location>
        <begin position="290"/>
        <end position="300"/>
    </location>
</feature>
<dbReference type="GeneID" id="102804110"/>
<dbReference type="Gene3D" id="6.10.140.470">
    <property type="match status" value="1"/>
</dbReference>
<feature type="domain" description="SH3" evidence="7">
    <location>
        <begin position="505"/>
        <end position="564"/>
    </location>
</feature>
<dbReference type="Pfam" id="PF25610">
    <property type="entry name" value="HR1_TOCA"/>
    <property type="match status" value="1"/>
</dbReference>
<dbReference type="PANTHER" id="PTHR15735">
    <property type="entry name" value="FCH AND DOUBLE SH3 DOMAINS PROTEIN"/>
    <property type="match status" value="1"/>
</dbReference>
<dbReference type="InterPro" id="IPR031160">
    <property type="entry name" value="F_BAR_dom"/>
</dbReference>
<evidence type="ECO:0000256" key="2">
    <source>
        <dbReference type="ARBA" id="ARBA00023054"/>
    </source>
</evidence>
<feature type="compositionally biased region" description="Low complexity" evidence="6">
    <location>
        <begin position="427"/>
        <end position="454"/>
    </location>
</feature>
<feature type="domain" description="F-BAR" evidence="8">
    <location>
        <begin position="1"/>
        <end position="261"/>
    </location>
</feature>
<dbReference type="SMART" id="SM00326">
    <property type="entry name" value="SH3"/>
    <property type="match status" value="1"/>
</dbReference>
<feature type="region of interest" description="Disordered" evidence="6">
    <location>
        <begin position="285"/>
        <end position="318"/>
    </location>
</feature>
<dbReference type="Gene3D" id="2.30.30.40">
    <property type="entry name" value="SH3 Domains"/>
    <property type="match status" value="1"/>
</dbReference>
<dbReference type="SUPFAM" id="SSF50044">
    <property type="entry name" value="SH3-domain"/>
    <property type="match status" value="1"/>
</dbReference>
<evidence type="ECO:0000256" key="4">
    <source>
        <dbReference type="PROSITE-ProRule" id="PRU01077"/>
    </source>
</evidence>
<dbReference type="PROSITE" id="PS50002">
    <property type="entry name" value="SH3"/>
    <property type="match status" value="1"/>
</dbReference>
<dbReference type="Gene3D" id="1.20.1270.60">
    <property type="entry name" value="Arfaptin homology (AH) domain/BAR domain"/>
    <property type="match status" value="1"/>
</dbReference>
<evidence type="ECO:0000256" key="1">
    <source>
        <dbReference type="ARBA" id="ARBA00022443"/>
    </source>
</evidence>
<dbReference type="CDD" id="cd11911">
    <property type="entry name" value="SH3_CIP4-like"/>
    <property type="match status" value="1"/>
</dbReference>
<dbReference type="SMART" id="SM00055">
    <property type="entry name" value="FCH"/>
    <property type="match status" value="1"/>
</dbReference>
<evidence type="ECO:0000259" key="7">
    <source>
        <dbReference type="PROSITE" id="PS50002"/>
    </source>
</evidence>
<dbReference type="InterPro" id="IPR001060">
    <property type="entry name" value="FCH_dom"/>
</dbReference>
<dbReference type="Pfam" id="PF00018">
    <property type="entry name" value="SH3_1"/>
    <property type="match status" value="1"/>
</dbReference>
<name>A0ABM0LVN1_SACKO</name>
<evidence type="ECO:0000313" key="9">
    <source>
        <dbReference type="Proteomes" id="UP000694865"/>
    </source>
</evidence>
<dbReference type="PANTHER" id="PTHR15735:SF12">
    <property type="entry name" value="CDC42-INTERACTING PROTEIN 4, ISOFORM B"/>
    <property type="match status" value="1"/>
</dbReference>
<keyword evidence="9" id="KW-1185">Reference proteome</keyword>
<feature type="compositionally biased region" description="Polar residues" evidence="6">
    <location>
        <begin position="455"/>
        <end position="466"/>
    </location>
</feature>
<sequence length="564" mass="63126">MSWGIDLWDQFEIAEKHTANGIDFVDKYCKFVKERCRIENEYATALRRLVKSCALKKKEEESNYSYLKGYADVLKELTDMSGQHESVAESLSEKVVKASEELIRELKADRKKFLKEGHKVKATLAVSIQTLEQAKKNYESSYKSAVNATQQYEKVKDDMNLPRVQVEKQRNLMNQKKQTCEDCKNEYVLQLENTNQAQRKHYNVEMPNVFKQLQELNNHRIDMLGEFYKIYADEHRTILPIIGKCLDGMTAAGNSVDHTRDTNMMIDRYKSGLDPPGDFPFEDISKNNDGDNISTGSGNTPAGYKSGSLTLSGTGRRKGKNRAGIFHIFQKDEKPEDYSDLPPNQRRKKLQQKVDEDALNKMKEVYTKTPALGDPNSVDAQLAENGKKLDIVRTELQKYQMYLGDVDGKTSTPQGTPKQNRLSNMETNANSSSLTSPASTIASTASPRSSITSSHYATSTAPTSPDTGIADVSVNTSTSSYPPGEFDSDDDTSGTYTQQTAALDPVICRCKALYAFEAQSEGAIPMEENEILDVIEKDGGDGWTKIRKGGVEEGYVPTSYIECF</sequence>
<feature type="coiled-coil region" evidence="5">
    <location>
        <begin position="96"/>
        <end position="186"/>
    </location>
</feature>
<keyword evidence="1 3" id="KW-0728">SH3 domain</keyword>
<reference evidence="10" key="1">
    <citation type="submission" date="2025-08" db="UniProtKB">
        <authorList>
            <consortium name="RefSeq"/>
        </authorList>
    </citation>
    <scope>IDENTIFICATION</scope>
    <source>
        <tissue evidence="10">Testes</tissue>
    </source>
</reference>
<dbReference type="CDD" id="cd11619">
    <property type="entry name" value="HR1_CIP4-like"/>
    <property type="match status" value="1"/>
</dbReference>
<dbReference type="RefSeq" id="XP_006811822.1">
    <property type="nucleotide sequence ID" value="XM_006811759.1"/>
</dbReference>
<evidence type="ECO:0000259" key="8">
    <source>
        <dbReference type="PROSITE" id="PS51741"/>
    </source>
</evidence>
<dbReference type="InterPro" id="IPR027267">
    <property type="entry name" value="AH/BAR_dom_sf"/>
</dbReference>
<dbReference type="InterPro" id="IPR001452">
    <property type="entry name" value="SH3_domain"/>
</dbReference>